<dbReference type="RefSeq" id="WP_128248951.1">
    <property type="nucleotide sequence ID" value="NZ_CP034951.1"/>
</dbReference>
<dbReference type="PROSITE" id="PS51301">
    <property type="entry name" value="KILA_N"/>
    <property type="match status" value="1"/>
</dbReference>
<evidence type="ECO:0000259" key="1">
    <source>
        <dbReference type="PROSITE" id="PS51301"/>
    </source>
</evidence>
<evidence type="ECO:0000313" key="2">
    <source>
        <dbReference type="EMBL" id="QAA80552.1"/>
    </source>
</evidence>
<dbReference type="OrthoDB" id="9810290at2"/>
<dbReference type="SMART" id="SM01252">
    <property type="entry name" value="KilA-N"/>
    <property type="match status" value="1"/>
</dbReference>
<dbReference type="InterPro" id="IPR017880">
    <property type="entry name" value="KilA_N"/>
</dbReference>
<reference evidence="2 3" key="1">
    <citation type="submission" date="2019-01" db="EMBL/GenBank/DDBJ databases">
        <title>Complete genome sequencing of Aequorivita sp. H23M31.</title>
        <authorList>
            <person name="Bae J.-W."/>
        </authorList>
    </citation>
    <scope>NUCLEOTIDE SEQUENCE [LARGE SCALE GENOMIC DNA]</scope>
    <source>
        <strain evidence="2 3">H23M31</strain>
    </source>
</reference>
<sequence>MAKNKKINVKGTEISIFAQNEMDFISLTDMTGGFKEGSGLIGKWITNKNTLEYLGIWEKINNPNFNYPEFGVIEQDAGVNRFIMSVGQWVERTQAKGMIVKAGRYGGTYAHKDIAFHFAMWLSPEFQIYLINEFQRLKEDENNRLKLEWNFQRTLTKVNYRIHTDAIKENLIPETLSKAQISMVYAIEADVLNMALFGKTAKQWRDENPDKKGNIRDEATIEQLVVLSNMESTNALLIHQGMEQSERLIQLNQMAITQMKSLLTHNTSIRKLK</sequence>
<feature type="domain" description="KilA-N" evidence="1">
    <location>
        <begin position="3"/>
        <end position="137"/>
    </location>
</feature>
<dbReference type="AlphaFoldDB" id="A0A410FZU9"/>
<accession>A0A410FZU9</accession>
<keyword evidence="3" id="KW-1185">Reference proteome</keyword>
<dbReference type="KEGG" id="aev:EI546_01875"/>
<name>A0A410FZU9_9FLAO</name>
<dbReference type="EMBL" id="CP034951">
    <property type="protein sequence ID" value="QAA80552.1"/>
    <property type="molecule type" value="Genomic_DNA"/>
</dbReference>
<gene>
    <name evidence="2" type="ORF">EI546_01875</name>
</gene>
<dbReference type="Pfam" id="PF04383">
    <property type="entry name" value="KilA-N"/>
    <property type="match status" value="1"/>
</dbReference>
<proteinExistence type="predicted"/>
<dbReference type="InterPro" id="IPR018004">
    <property type="entry name" value="KilA/APSES_HTH"/>
</dbReference>
<evidence type="ECO:0000313" key="3">
    <source>
        <dbReference type="Proteomes" id="UP000285517"/>
    </source>
</evidence>
<dbReference type="Proteomes" id="UP000285517">
    <property type="component" value="Chromosome"/>
</dbReference>
<organism evidence="2 3">
    <name type="scientific">Aequorivita ciconiae</name>
    <dbReference type="NCBI Taxonomy" id="2494375"/>
    <lineage>
        <taxon>Bacteria</taxon>
        <taxon>Pseudomonadati</taxon>
        <taxon>Bacteroidota</taxon>
        <taxon>Flavobacteriia</taxon>
        <taxon>Flavobacteriales</taxon>
        <taxon>Flavobacteriaceae</taxon>
        <taxon>Aequorivita</taxon>
    </lineage>
</organism>
<protein>
    <submittedName>
        <fullName evidence="2">KilA-N domain-containing protein</fullName>
    </submittedName>
</protein>